<dbReference type="PANTHER" id="PTHR42977">
    <property type="entry name" value="HYDROLASE-RELATED"/>
    <property type="match status" value="1"/>
</dbReference>
<dbReference type="InterPro" id="IPR029058">
    <property type="entry name" value="AB_hydrolase_fold"/>
</dbReference>
<dbReference type="InterPro" id="IPR000639">
    <property type="entry name" value="Epox_hydrolase-like"/>
</dbReference>
<gene>
    <name evidence="2" type="ORF">GCM10023149_01610</name>
</gene>
<keyword evidence="3" id="KW-1185">Reference proteome</keyword>
<dbReference type="InterPro" id="IPR051340">
    <property type="entry name" value="Haloalkane_dehalogenase"/>
</dbReference>
<dbReference type="PRINTS" id="PR00111">
    <property type="entry name" value="ABHYDROLASE"/>
</dbReference>
<feature type="domain" description="AB hydrolase-1" evidence="1">
    <location>
        <begin position="4"/>
        <end position="238"/>
    </location>
</feature>
<dbReference type="Proteomes" id="UP001500582">
    <property type="component" value="Unassembled WGS sequence"/>
</dbReference>
<dbReference type="EMBL" id="BAABFT010000001">
    <property type="protein sequence ID" value="GAA4307913.1"/>
    <property type="molecule type" value="Genomic_DNA"/>
</dbReference>
<dbReference type="PRINTS" id="PR00412">
    <property type="entry name" value="EPOXHYDRLASE"/>
</dbReference>
<protein>
    <submittedName>
        <fullName evidence="2">Alpha/beta hydrolase</fullName>
    </submittedName>
</protein>
<dbReference type="Gene3D" id="3.40.50.1820">
    <property type="entry name" value="alpha/beta hydrolase"/>
    <property type="match status" value="1"/>
</dbReference>
<dbReference type="InterPro" id="IPR000073">
    <property type="entry name" value="AB_hydrolase_1"/>
</dbReference>
<organism evidence="2 3">
    <name type="scientific">Mucilaginibacter gynuensis</name>
    <dbReference type="NCBI Taxonomy" id="1302236"/>
    <lineage>
        <taxon>Bacteria</taxon>
        <taxon>Pseudomonadati</taxon>
        <taxon>Bacteroidota</taxon>
        <taxon>Sphingobacteriia</taxon>
        <taxon>Sphingobacteriales</taxon>
        <taxon>Sphingobacteriaceae</taxon>
        <taxon>Mucilaginibacter</taxon>
    </lineage>
</organism>
<dbReference type="GO" id="GO:0016787">
    <property type="term" value="F:hydrolase activity"/>
    <property type="evidence" value="ECO:0007669"/>
    <property type="project" value="UniProtKB-KW"/>
</dbReference>
<sequence>MVSPSSSHMFRNLIEWLSNDFHLIAPDYPGFGYSSAPAPSDFDYSFDHLALVMEGFIDALNLRDINIYMQDYGGPIGFRIIKKRPELVKSLIIQNANIFMEGLGPDVQKIGALTEAGDFKALEAVIDYMMSLEGIKEEYTHGTLHPELISPDSYYMDHLFFEQPGRKQIQKILFQNYGSNFPKYPEWQQYLHAHQPPVLITWGKNDKIFPGSGALAYKNALPTAELHLFDGGHFLLEEYGKEVAELICVFLDKLR</sequence>
<dbReference type="SUPFAM" id="SSF53474">
    <property type="entry name" value="alpha/beta-Hydrolases"/>
    <property type="match status" value="1"/>
</dbReference>
<keyword evidence="2" id="KW-0378">Hydrolase</keyword>
<accession>A0ABP8FNL5</accession>
<dbReference type="Pfam" id="PF00561">
    <property type="entry name" value="Abhydrolase_1"/>
    <property type="match status" value="1"/>
</dbReference>
<evidence type="ECO:0000313" key="3">
    <source>
        <dbReference type="Proteomes" id="UP001500582"/>
    </source>
</evidence>
<name>A0ABP8FNL5_9SPHI</name>
<reference evidence="3" key="1">
    <citation type="journal article" date="2019" name="Int. J. Syst. Evol. Microbiol.">
        <title>The Global Catalogue of Microorganisms (GCM) 10K type strain sequencing project: providing services to taxonomists for standard genome sequencing and annotation.</title>
        <authorList>
            <consortium name="The Broad Institute Genomics Platform"/>
            <consortium name="The Broad Institute Genome Sequencing Center for Infectious Disease"/>
            <person name="Wu L."/>
            <person name="Ma J."/>
        </authorList>
    </citation>
    <scope>NUCLEOTIDE SEQUENCE [LARGE SCALE GENOMIC DNA]</scope>
    <source>
        <strain evidence="3">JCM 17705</strain>
    </source>
</reference>
<comment type="caution">
    <text evidence="2">The sequence shown here is derived from an EMBL/GenBank/DDBJ whole genome shotgun (WGS) entry which is preliminary data.</text>
</comment>
<evidence type="ECO:0000313" key="2">
    <source>
        <dbReference type="EMBL" id="GAA4307913.1"/>
    </source>
</evidence>
<dbReference type="PANTHER" id="PTHR42977:SF1">
    <property type="entry name" value="BLR6576 PROTEIN"/>
    <property type="match status" value="1"/>
</dbReference>
<evidence type="ECO:0000259" key="1">
    <source>
        <dbReference type="Pfam" id="PF00561"/>
    </source>
</evidence>
<proteinExistence type="predicted"/>